<evidence type="ECO:0000256" key="1">
    <source>
        <dbReference type="SAM" id="SignalP"/>
    </source>
</evidence>
<reference evidence="3" key="1">
    <citation type="journal article" date="2010" name="Science">
        <title>Signatures of adaptation to obligate biotrophy in the Hyaloperonospora arabidopsidis genome.</title>
        <authorList>
            <person name="Baxter L."/>
            <person name="Tripathy S."/>
            <person name="Ishaque N."/>
            <person name="Boot N."/>
            <person name="Cabral A."/>
            <person name="Kemen E."/>
            <person name="Thines M."/>
            <person name="Ah-Fong A."/>
            <person name="Anderson R."/>
            <person name="Badejoko W."/>
            <person name="Bittner-Eddy P."/>
            <person name="Boore J.L."/>
            <person name="Chibucos M.C."/>
            <person name="Coates M."/>
            <person name="Dehal P."/>
            <person name="Delehaunty K."/>
            <person name="Dong S."/>
            <person name="Downton P."/>
            <person name="Dumas B."/>
            <person name="Fabro G."/>
            <person name="Fronick C."/>
            <person name="Fuerstenberg S.I."/>
            <person name="Fulton L."/>
            <person name="Gaulin E."/>
            <person name="Govers F."/>
            <person name="Hughes L."/>
            <person name="Humphray S."/>
            <person name="Jiang R.H."/>
            <person name="Judelson H."/>
            <person name="Kamoun S."/>
            <person name="Kyung K."/>
            <person name="Meijer H."/>
            <person name="Minx P."/>
            <person name="Morris P."/>
            <person name="Nelson J."/>
            <person name="Phuntumart V."/>
            <person name="Qutob D."/>
            <person name="Rehmany A."/>
            <person name="Rougon-Cardoso A."/>
            <person name="Ryden P."/>
            <person name="Torto-Alalibo T."/>
            <person name="Studholme D."/>
            <person name="Wang Y."/>
            <person name="Win J."/>
            <person name="Wood J."/>
            <person name="Clifton S.W."/>
            <person name="Rogers J."/>
            <person name="Van den Ackerveken G."/>
            <person name="Jones J.D."/>
            <person name="McDowell J.M."/>
            <person name="Beynon J."/>
            <person name="Tyler B.M."/>
        </authorList>
    </citation>
    <scope>NUCLEOTIDE SEQUENCE [LARGE SCALE GENOMIC DNA]</scope>
    <source>
        <strain evidence="3">Emoy2</strain>
    </source>
</reference>
<proteinExistence type="predicted"/>
<keyword evidence="1" id="KW-0732">Signal</keyword>
<dbReference type="Proteomes" id="UP000011713">
    <property type="component" value="Unassembled WGS sequence"/>
</dbReference>
<sequence length="231" mass="24529">MPPAILSLTVFSTMLLSSSNAAPLPENSARVLKAEPATPGLSILVTLDVNGQSGPSYEMVARPKYFEDKSRVLFDVSARFDQGSPVPGIDKSVISYKQTDGYAIVVIPSNGEKPTTCLTTESSTEKETYMIPPLNAIFEGIMAIANEFGSLSTPDCAAGHGISAEGGVYFVCETRLGQEITIEGNSMLLNVTYHEDVTEINNGGKESGCLQVAKPYEVKGSLGNTLLNLSP</sequence>
<organism evidence="2 3">
    <name type="scientific">Hyaloperonospora arabidopsidis (strain Emoy2)</name>
    <name type="common">Downy mildew agent</name>
    <name type="synonym">Peronospora arabidopsidis</name>
    <dbReference type="NCBI Taxonomy" id="559515"/>
    <lineage>
        <taxon>Eukaryota</taxon>
        <taxon>Sar</taxon>
        <taxon>Stramenopiles</taxon>
        <taxon>Oomycota</taxon>
        <taxon>Peronosporomycetes</taxon>
        <taxon>Peronosporales</taxon>
        <taxon>Peronosporaceae</taxon>
        <taxon>Hyaloperonospora</taxon>
    </lineage>
</organism>
<keyword evidence="3" id="KW-1185">Reference proteome</keyword>
<dbReference type="AlphaFoldDB" id="M4C6M9"/>
<feature type="signal peptide" evidence="1">
    <location>
        <begin position="1"/>
        <end position="21"/>
    </location>
</feature>
<accession>M4C6M9</accession>
<dbReference type="HOGENOM" id="CLU_110482_0_0_1"/>
<dbReference type="EnsemblProtists" id="HpaT814766">
    <property type="protein sequence ID" value="HpaP814766"/>
    <property type="gene ID" value="HpaG814766"/>
</dbReference>
<dbReference type="InParanoid" id="M4C6M9"/>
<dbReference type="VEuPathDB" id="FungiDB:HpaG814766"/>
<name>M4C6M9_HYAAE</name>
<feature type="chain" id="PRO_5004049180" description="RxLR effector candidate protein" evidence="1">
    <location>
        <begin position="22"/>
        <end position="231"/>
    </location>
</feature>
<dbReference type="EMBL" id="ABWE02001524">
    <property type="status" value="NOT_ANNOTATED_CDS"/>
    <property type="molecule type" value="Genomic_DNA"/>
</dbReference>
<evidence type="ECO:0008006" key="4">
    <source>
        <dbReference type="Google" id="ProtNLM"/>
    </source>
</evidence>
<evidence type="ECO:0000313" key="3">
    <source>
        <dbReference type="Proteomes" id="UP000011713"/>
    </source>
</evidence>
<protein>
    <recommendedName>
        <fullName evidence="4">RxLR effector candidate protein</fullName>
    </recommendedName>
</protein>
<evidence type="ECO:0000313" key="2">
    <source>
        <dbReference type="EnsemblProtists" id="HpaP814766"/>
    </source>
</evidence>
<reference evidence="2" key="2">
    <citation type="submission" date="2015-06" db="UniProtKB">
        <authorList>
            <consortium name="EnsemblProtists"/>
        </authorList>
    </citation>
    <scope>IDENTIFICATION</scope>
    <source>
        <strain evidence="2">Emoy2</strain>
    </source>
</reference>